<evidence type="ECO:0000313" key="1">
    <source>
        <dbReference type="EMBL" id="GMR30558.1"/>
    </source>
</evidence>
<gene>
    <name evidence="1" type="ORF">PMAYCL1PPCAC_00753</name>
</gene>
<keyword evidence="2" id="KW-1185">Reference proteome</keyword>
<protein>
    <submittedName>
        <fullName evidence="1">Uncharacterized protein</fullName>
    </submittedName>
</protein>
<accession>A0AAN5BZ19</accession>
<sequence>PCGLNCVYRHPAAAAQYPKWNQYGPKIPSTTSVMKLPPKAQFVACDLCTTAVPGLRYANHLRHEHPEE</sequence>
<reference evidence="2" key="1">
    <citation type="submission" date="2022-10" db="EMBL/GenBank/DDBJ databases">
        <title>Genome assembly of Pristionchus species.</title>
        <authorList>
            <person name="Yoshida K."/>
            <person name="Sommer R.J."/>
        </authorList>
    </citation>
    <scope>NUCLEOTIDE SEQUENCE [LARGE SCALE GENOMIC DNA]</scope>
    <source>
        <strain evidence="2">RS5460</strain>
    </source>
</reference>
<dbReference type="Proteomes" id="UP001328107">
    <property type="component" value="Unassembled WGS sequence"/>
</dbReference>
<comment type="caution">
    <text evidence="1">The sequence shown here is derived from an EMBL/GenBank/DDBJ whole genome shotgun (WGS) entry which is preliminary data.</text>
</comment>
<feature type="non-terminal residue" evidence="1">
    <location>
        <position position="1"/>
    </location>
</feature>
<dbReference type="AlphaFoldDB" id="A0AAN5BZ19"/>
<name>A0AAN5BZ19_9BILA</name>
<organism evidence="1 2">
    <name type="scientific">Pristionchus mayeri</name>
    <dbReference type="NCBI Taxonomy" id="1317129"/>
    <lineage>
        <taxon>Eukaryota</taxon>
        <taxon>Metazoa</taxon>
        <taxon>Ecdysozoa</taxon>
        <taxon>Nematoda</taxon>
        <taxon>Chromadorea</taxon>
        <taxon>Rhabditida</taxon>
        <taxon>Rhabditina</taxon>
        <taxon>Diplogasteromorpha</taxon>
        <taxon>Diplogasteroidea</taxon>
        <taxon>Neodiplogasteridae</taxon>
        <taxon>Pristionchus</taxon>
    </lineage>
</organism>
<proteinExistence type="predicted"/>
<evidence type="ECO:0000313" key="2">
    <source>
        <dbReference type="Proteomes" id="UP001328107"/>
    </source>
</evidence>
<dbReference type="EMBL" id="BTRK01000001">
    <property type="protein sequence ID" value="GMR30558.1"/>
    <property type="molecule type" value="Genomic_DNA"/>
</dbReference>
<feature type="non-terminal residue" evidence="1">
    <location>
        <position position="68"/>
    </location>
</feature>